<evidence type="ECO:0000313" key="6">
    <source>
        <dbReference type="Proteomes" id="UP001143463"/>
    </source>
</evidence>
<dbReference type="AlphaFoldDB" id="A0A9W6NZZ3"/>
<protein>
    <submittedName>
        <fullName evidence="5">Fumarylacetoacetase</fullName>
    </submittedName>
</protein>
<dbReference type="SUPFAM" id="SSF56529">
    <property type="entry name" value="FAH"/>
    <property type="match status" value="1"/>
</dbReference>
<evidence type="ECO:0000256" key="2">
    <source>
        <dbReference type="PIRSR" id="PIRSR605959-2"/>
    </source>
</evidence>
<dbReference type="InterPro" id="IPR036663">
    <property type="entry name" value="Fumarylacetoacetase_C_sf"/>
</dbReference>
<dbReference type="GO" id="GO:1902000">
    <property type="term" value="P:homogentisate catabolic process"/>
    <property type="evidence" value="ECO:0007669"/>
    <property type="project" value="TreeGrafter"/>
</dbReference>
<reference evidence="5" key="2">
    <citation type="submission" date="2023-01" db="EMBL/GenBank/DDBJ databases">
        <authorList>
            <person name="Sun Q."/>
            <person name="Evtushenko L."/>
        </authorList>
    </citation>
    <scope>NUCLEOTIDE SEQUENCE</scope>
    <source>
        <strain evidence="5">VKM Ac-1069</strain>
    </source>
</reference>
<dbReference type="EMBL" id="BSFQ01000044">
    <property type="protein sequence ID" value="GLL15312.1"/>
    <property type="molecule type" value="Genomic_DNA"/>
</dbReference>
<dbReference type="InterPro" id="IPR036462">
    <property type="entry name" value="Fumarylacetoacetase_N_sf"/>
</dbReference>
<feature type="binding site" evidence="3">
    <location>
        <position position="241"/>
    </location>
    <ligand>
        <name>Mg(2+)</name>
        <dbReference type="ChEBI" id="CHEBI:18420"/>
    </ligand>
</feature>
<evidence type="ECO:0000256" key="3">
    <source>
        <dbReference type="PIRSR" id="PIRSR605959-3"/>
    </source>
</evidence>
<dbReference type="Pfam" id="PF01557">
    <property type="entry name" value="FAA_hydrolase"/>
    <property type="match status" value="1"/>
</dbReference>
<dbReference type="SUPFAM" id="SSF63433">
    <property type="entry name" value="Fumarylacetoacetate hydrolase, FAH, N-terminal domain"/>
    <property type="match status" value="1"/>
</dbReference>
<keyword evidence="6" id="KW-1185">Reference proteome</keyword>
<feature type="binding site" evidence="3">
    <location>
        <position position="187"/>
    </location>
    <ligand>
        <name>Ca(2+)</name>
        <dbReference type="ChEBI" id="CHEBI:29108"/>
    </ligand>
</feature>
<feature type="binding site" evidence="3">
    <location>
        <position position="217"/>
    </location>
    <ligand>
        <name>Ca(2+)</name>
        <dbReference type="ChEBI" id="CHEBI:29108"/>
    </ligand>
</feature>
<dbReference type="GO" id="GO:0006572">
    <property type="term" value="P:L-tyrosine catabolic process"/>
    <property type="evidence" value="ECO:0007669"/>
    <property type="project" value="TreeGrafter"/>
</dbReference>
<dbReference type="GO" id="GO:0046872">
    <property type="term" value="F:metal ion binding"/>
    <property type="evidence" value="ECO:0007669"/>
    <property type="project" value="UniProtKB-KW"/>
</dbReference>
<feature type="binding site" evidence="3">
    <location>
        <position position="118"/>
    </location>
    <ligand>
        <name>Ca(2+)</name>
        <dbReference type="ChEBI" id="CHEBI:29108"/>
    </ligand>
</feature>
<proteinExistence type="predicted"/>
<feature type="domain" description="Fumarylacetoacetase-like C-terminal" evidence="4">
    <location>
        <begin position="121"/>
        <end position="391"/>
    </location>
</feature>
<comment type="cofactor">
    <cofactor evidence="3">
        <name>Ca(2+)</name>
        <dbReference type="ChEBI" id="CHEBI:29108"/>
    </cofactor>
</comment>
<evidence type="ECO:0000259" key="4">
    <source>
        <dbReference type="Pfam" id="PF01557"/>
    </source>
</evidence>
<feature type="binding site" evidence="3">
    <location>
        <position position="237"/>
    </location>
    <ligand>
        <name>Mg(2+)</name>
        <dbReference type="ChEBI" id="CHEBI:18420"/>
    </ligand>
</feature>
<dbReference type="Proteomes" id="UP001143463">
    <property type="component" value="Unassembled WGS sequence"/>
</dbReference>
<dbReference type="PANTHER" id="PTHR43069">
    <property type="entry name" value="FUMARYLACETOACETASE"/>
    <property type="match status" value="1"/>
</dbReference>
<dbReference type="Gene3D" id="3.90.850.10">
    <property type="entry name" value="Fumarylacetoacetase-like, C-terminal domain"/>
    <property type="match status" value="1"/>
</dbReference>
<evidence type="ECO:0000313" key="5">
    <source>
        <dbReference type="EMBL" id="GLL15312.1"/>
    </source>
</evidence>
<comment type="cofactor">
    <cofactor evidence="3">
        <name>Mg(2+)</name>
        <dbReference type="ChEBI" id="CHEBI:18420"/>
    </cofactor>
</comment>
<keyword evidence="3" id="KW-0106">Calcium</keyword>
<keyword evidence="3" id="KW-0460">Magnesium</keyword>
<gene>
    <name evidence="5" type="ORF">GCM10017577_64620</name>
</gene>
<sequence>MPGMTRTAADLLPPDPPLGTALGVVAGSGRPGPSRIVAPAGTAYIDVGTLAAAQDGPYPALLSEPTLDGLLAAGRPAWREVREWLASWLADPERLAPYALPHAGVVPVLPFTVADYVDFFACEQHAANAAAIAKPGATVTPNWKHLPVGYHGRAGTVYVSGSPVVRPAGQRGPGDLGPTKALDFEVELGFVLGGASSGPVPLEEALDHVFGVVLLNDWSARDLQSWESRPLGPLLGKSFATSISAWITPLDELAGAWTEPPARDPQPLSYLLGKSDRGLDVTLEVRLNGERISTPPGGDLYWTPAQLVTHLTTNGAPIRPGDLLGSGTVSGARRDQRGCLLELTWGGRDEFALSDGTTRHYLHDGDEVSIVASAPRPDGGRFSLGEVRGTVLPAG</sequence>
<feature type="active site" description="Proton acceptor" evidence="1">
    <location>
        <position position="125"/>
    </location>
</feature>
<dbReference type="InterPro" id="IPR011234">
    <property type="entry name" value="Fumarylacetoacetase-like_C"/>
</dbReference>
<dbReference type="PANTHER" id="PTHR43069:SF2">
    <property type="entry name" value="FUMARYLACETOACETASE"/>
    <property type="match status" value="1"/>
</dbReference>
<feature type="binding site" evidence="2">
    <location>
        <position position="120"/>
    </location>
    <ligand>
        <name>substrate</name>
    </ligand>
</feature>
<dbReference type="GO" id="GO:0004334">
    <property type="term" value="F:fumarylacetoacetase activity"/>
    <property type="evidence" value="ECO:0007669"/>
    <property type="project" value="InterPro"/>
</dbReference>
<feature type="binding site" evidence="3">
    <location>
        <position position="217"/>
    </location>
    <ligand>
        <name>Mg(2+)</name>
        <dbReference type="ChEBI" id="CHEBI:18420"/>
    </ligand>
</feature>
<name>A0A9W6NZZ3_9PSEU</name>
<feature type="binding site" evidence="3">
    <location>
        <position position="185"/>
    </location>
    <ligand>
        <name>Ca(2+)</name>
        <dbReference type="ChEBI" id="CHEBI:29108"/>
    </ligand>
</feature>
<reference evidence="5" key="1">
    <citation type="journal article" date="2014" name="Int. J. Syst. Evol. Microbiol.">
        <title>Complete genome sequence of Corynebacterium casei LMG S-19264T (=DSM 44701T), isolated from a smear-ripened cheese.</title>
        <authorList>
            <consortium name="US DOE Joint Genome Institute (JGI-PGF)"/>
            <person name="Walter F."/>
            <person name="Albersmeier A."/>
            <person name="Kalinowski J."/>
            <person name="Ruckert C."/>
        </authorList>
    </citation>
    <scope>NUCLEOTIDE SEQUENCE</scope>
    <source>
        <strain evidence="5">VKM Ac-1069</strain>
    </source>
</reference>
<comment type="caution">
    <text evidence="5">The sequence shown here is derived from an EMBL/GenBank/DDBJ whole genome shotgun (WGS) entry which is preliminary data.</text>
</comment>
<accession>A0A9W6NZZ3</accession>
<organism evidence="5 6">
    <name type="scientific">Pseudonocardia halophobica</name>
    <dbReference type="NCBI Taxonomy" id="29401"/>
    <lineage>
        <taxon>Bacteria</taxon>
        <taxon>Bacillati</taxon>
        <taxon>Actinomycetota</taxon>
        <taxon>Actinomycetes</taxon>
        <taxon>Pseudonocardiales</taxon>
        <taxon>Pseudonocardiaceae</taxon>
        <taxon>Pseudonocardia</taxon>
    </lineage>
</organism>
<evidence type="ECO:0000256" key="1">
    <source>
        <dbReference type="PIRSR" id="PIRSR605959-1"/>
    </source>
</evidence>
<dbReference type="GO" id="GO:0006559">
    <property type="term" value="P:L-phenylalanine catabolic process"/>
    <property type="evidence" value="ECO:0007669"/>
    <property type="project" value="TreeGrafter"/>
</dbReference>
<feature type="binding site" evidence="2">
    <location>
        <position position="328"/>
    </location>
    <ligand>
        <name>substrate</name>
    </ligand>
</feature>
<feature type="binding site" evidence="2">
    <location>
        <position position="224"/>
    </location>
    <ligand>
        <name>substrate</name>
    </ligand>
</feature>
<dbReference type="InterPro" id="IPR005959">
    <property type="entry name" value="Fumarylacetoacetase"/>
</dbReference>
<keyword evidence="3" id="KW-0479">Metal-binding</keyword>